<accession>A0A1F7UQH2</accession>
<organism evidence="1 2">
    <name type="scientific">Candidatus Uhrbacteria bacterium RIFCSPLOWO2_01_FULL_47_24</name>
    <dbReference type="NCBI Taxonomy" id="1802401"/>
    <lineage>
        <taxon>Bacteria</taxon>
        <taxon>Candidatus Uhriibacteriota</taxon>
    </lineage>
</organism>
<evidence type="ECO:0000313" key="2">
    <source>
        <dbReference type="Proteomes" id="UP000176897"/>
    </source>
</evidence>
<reference evidence="1 2" key="1">
    <citation type="journal article" date="2016" name="Nat. Commun.">
        <title>Thousands of microbial genomes shed light on interconnected biogeochemical processes in an aquifer system.</title>
        <authorList>
            <person name="Anantharaman K."/>
            <person name="Brown C.T."/>
            <person name="Hug L.A."/>
            <person name="Sharon I."/>
            <person name="Castelle C.J."/>
            <person name="Probst A.J."/>
            <person name="Thomas B.C."/>
            <person name="Singh A."/>
            <person name="Wilkins M.J."/>
            <person name="Karaoz U."/>
            <person name="Brodie E.L."/>
            <person name="Williams K.H."/>
            <person name="Hubbard S.S."/>
            <person name="Banfield J.F."/>
        </authorList>
    </citation>
    <scope>NUCLEOTIDE SEQUENCE [LARGE SCALE GENOMIC DNA]</scope>
</reference>
<dbReference type="STRING" id="1802401.A3B21_00935"/>
<dbReference type="EMBL" id="MGEJ01000019">
    <property type="protein sequence ID" value="OGL79958.1"/>
    <property type="molecule type" value="Genomic_DNA"/>
</dbReference>
<evidence type="ECO:0000313" key="1">
    <source>
        <dbReference type="EMBL" id="OGL79958.1"/>
    </source>
</evidence>
<sequence>MPTPTLVLNHEEAVALMDRIVNAPNTIPEAHTPGASAVAKKALALANHSETCLDCRRDPKVVQKLEAVYIILDRKVYPIGAIAFPSTSAV</sequence>
<proteinExistence type="predicted"/>
<protein>
    <submittedName>
        <fullName evidence="1">Uncharacterized protein</fullName>
    </submittedName>
</protein>
<name>A0A1F7UQH2_9BACT</name>
<dbReference type="AlphaFoldDB" id="A0A1F7UQH2"/>
<comment type="caution">
    <text evidence="1">The sequence shown here is derived from an EMBL/GenBank/DDBJ whole genome shotgun (WGS) entry which is preliminary data.</text>
</comment>
<dbReference type="Proteomes" id="UP000176897">
    <property type="component" value="Unassembled WGS sequence"/>
</dbReference>
<gene>
    <name evidence="1" type="ORF">A3B21_00935</name>
</gene>